<evidence type="ECO:0000256" key="8">
    <source>
        <dbReference type="ARBA" id="ARBA00032665"/>
    </source>
</evidence>
<dbReference type="GO" id="GO:0004822">
    <property type="term" value="F:isoleucine-tRNA ligase activity"/>
    <property type="evidence" value="ECO:0007669"/>
    <property type="project" value="UniProtKB-EC"/>
</dbReference>
<dbReference type="Gene3D" id="3.40.50.620">
    <property type="entry name" value="HUPs"/>
    <property type="match status" value="2"/>
</dbReference>
<dbReference type="PANTHER" id="PTHR42780">
    <property type="entry name" value="SOLEUCYL-TRNA SYNTHETASE"/>
    <property type="match status" value="1"/>
</dbReference>
<dbReference type="Gene3D" id="3.90.740.10">
    <property type="entry name" value="Valyl/Leucyl/Isoleucyl-tRNA synthetase, editing domain"/>
    <property type="match status" value="1"/>
</dbReference>
<proteinExistence type="inferred from homology"/>
<dbReference type="GO" id="GO:0002161">
    <property type="term" value="F:aminoacyl-tRNA deacylase activity"/>
    <property type="evidence" value="ECO:0007669"/>
    <property type="project" value="InterPro"/>
</dbReference>
<evidence type="ECO:0000256" key="7">
    <source>
        <dbReference type="ARBA" id="ARBA00023146"/>
    </source>
</evidence>
<dbReference type="SUPFAM" id="SSF52374">
    <property type="entry name" value="Nucleotidylyl transferase"/>
    <property type="match status" value="1"/>
</dbReference>
<keyword evidence="14" id="KW-1185">Reference proteome</keyword>
<dbReference type="InterPro" id="IPR023586">
    <property type="entry name" value="Ile-tRNA-ligase_type2"/>
</dbReference>
<gene>
    <name evidence="13" type="ORF">BV898_19704</name>
</gene>
<evidence type="ECO:0000313" key="14">
    <source>
        <dbReference type="Proteomes" id="UP000192578"/>
    </source>
</evidence>
<sequence>MISKPTGFPKAEVRTPAYPHPVPSSSSGRSIPFSSSGISKFPTERGFRRPAHNFPFISLCSTQFTAMAKPVPENINFPKEEENVLKLWAELDAFKTSLKQSEGKPRYIFYDGPPFATGLPHYGHILAGTIKDIVTRFAHQSGFHVERRFGWDCHGLPVEYEIDKALGIKGPGDVAKLGIENYNNECRKIVMRYAADWETIISRMGRWIDFKNDYKTLYPSFMESVWWVFQELFKKGLVYKGFKVMHFSTGLHTTLSNFEAGLNYKEVNDPAVIISFPLVEDPDVSLIAWTTTPWTLPSNLALCVNPEKKYVKVRDMVTKKVYIMMEARTEALFKKTADFEIISTFLGAELKNKQYTPLFEYFTKRADLKPFRVCLDKYVTEESGTGVVHQAPYFGEDDFRVCLAHGIMQRDSPLVCPVDATGCFTDEVSDFKGQYVKDADKAINKYLKEHGRLGPRQPDQAPAIRSAQPVGDAADLQGRAELEKRFGNWLKEARDWPISRSRYWENSIPLWISDDGRRRCVVGSIEELATLTGTRAPICIGETVDKLGDTLARKGKGMLKRIPKVLTAGLKAAACHTLGENLVCFTVIL</sequence>
<dbReference type="InterPro" id="IPR002300">
    <property type="entry name" value="aa-tRNA-synth_Ia"/>
</dbReference>
<feature type="domain" description="Aminoacyl-tRNA synthetase class Ia" evidence="12">
    <location>
        <begin position="482"/>
        <end position="567"/>
    </location>
</feature>
<dbReference type="GO" id="GO:0006428">
    <property type="term" value="P:isoleucyl-tRNA aminoacylation"/>
    <property type="evidence" value="ECO:0007669"/>
    <property type="project" value="InterPro"/>
</dbReference>
<name>A0A9X6NM31_HYPEX</name>
<dbReference type="InterPro" id="IPR001412">
    <property type="entry name" value="aa-tRNA-synth_I_CS"/>
</dbReference>
<accession>A0A9X6NM31</accession>
<dbReference type="EMBL" id="MTYJ01000665">
    <property type="protein sequence ID" value="OWA55321.1"/>
    <property type="molecule type" value="Genomic_DNA"/>
</dbReference>
<dbReference type="OrthoDB" id="1706657at2759"/>
<keyword evidence="5 10" id="KW-0067">ATP-binding</keyword>
<dbReference type="PRINTS" id="PR00984">
    <property type="entry name" value="TRNASYNTHILE"/>
</dbReference>
<evidence type="ECO:0000259" key="12">
    <source>
        <dbReference type="Pfam" id="PF00133"/>
    </source>
</evidence>
<dbReference type="Pfam" id="PF00133">
    <property type="entry name" value="tRNA-synt_1"/>
    <property type="match status" value="2"/>
</dbReference>
<protein>
    <recommendedName>
        <fullName evidence="2">isoleucine--tRNA ligase</fullName>
        <ecNumber evidence="2">6.1.1.5</ecNumber>
    </recommendedName>
    <alternativeName>
        <fullName evidence="8">Isoleucyl-tRNA synthetase</fullName>
    </alternativeName>
</protein>
<keyword evidence="3 10" id="KW-0436">Ligase</keyword>
<comment type="caution">
    <text evidence="13">The sequence shown here is derived from an EMBL/GenBank/DDBJ whole genome shotgun (WGS) entry which is preliminary data.</text>
</comment>
<comment type="catalytic activity">
    <reaction evidence="9">
        <text>tRNA(Ile) + L-isoleucine + ATP = L-isoleucyl-tRNA(Ile) + AMP + diphosphate</text>
        <dbReference type="Rhea" id="RHEA:11060"/>
        <dbReference type="Rhea" id="RHEA-COMP:9666"/>
        <dbReference type="Rhea" id="RHEA-COMP:9695"/>
        <dbReference type="ChEBI" id="CHEBI:30616"/>
        <dbReference type="ChEBI" id="CHEBI:33019"/>
        <dbReference type="ChEBI" id="CHEBI:58045"/>
        <dbReference type="ChEBI" id="CHEBI:78442"/>
        <dbReference type="ChEBI" id="CHEBI:78528"/>
        <dbReference type="ChEBI" id="CHEBI:456215"/>
        <dbReference type="EC" id="6.1.1.5"/>
    </reaction>
</comment>
<dbReference type="FunFam" id="3.40.50.620:FF:000023">
    <property type="entry name" value="Isoleucyl-tRNA synthetase,cytoplasmic"/>
    <property type="match status" value="1"/>
</dbReference>
<dbReference type="SUPFAM" id="SSF50677">
    <property type="entry name" value="ValRS/IleRS/LeuRS editing domain"/>
    <property type="match status" value="1"/>
</dbReference>
<evidence type="ECO:0000256" key="5">
    <source>
        <dbReference type="ARBA" id="ARBA00022840"/>
    </source>
</evidence>
<comment type="similarity">
    <text evidence="1 10">Belongs to the class-I aminoacyl-tRNA synthetase family.</text>
</comment>
<dbReference type="Proteomes" id="UP000192578">
    <property type="component" value="Unassembled WGS sequence"/>
</dbReference>
<feature type="region of interest" description="Disordered" evidence="11">
    <location>
        <begin position="451"/>
        <end position="472"/>
    </location>
</feature>
<evidence type="ECO:0000256" key="10">
    <source>
        <dbReference type="RuleBase" id="RU363035"/>
    </source>
</evidence>
<reference evidence="14" key="1">
    <citation type="submission" date="2017-01" db="EMBL/GenBank/DDBJ databases">
        <title>Comparative genomics of anhydrobiosis in the tardigrade Hypsibius dujardini.</title>
        <authorList>
            <person name="Yoshida Y."/>
            <person name="Koutsovoulos G."/>
            <person name="Laetsch D."/>
            <person name="Stevens L."/>
            <person name="Kumar S."/>
            <person name="Horikawa D."/>
            <person name="Ishino K."/>
            <person name="Komine S."/>
            <person name="Tomita M."/>
            <person name="Blaxter M."/>
            <person name="Arakawa K."/>
        </authorList>
    </citation>
    <scope>NUCLEOTIDE SEQUENCE [LARGE SCALE GENOMIC DNA]</scope>
    <source>
        <strain evidence="14">Z151</strain>
    </source>
</reference>
<evidence type="ECO:0000313" key="13">
    <source>
        <dbReference type="EMBL" id="OWA55321.1"/>
    </source>
</evidence>
<evidence type="ECO:0000256" key="1">
    <source>
        <dbReference type="ARBA" id="ARBA00005594"/>
    </source>
</evidence>
<evidence type="ECO:0000256" key="6">
    <source>
        <dbReference type="ARBA" id="ARBA00022917"/>
    </source>
</evidence>
<keyword evidence="4 10" id="KW-0547">Nucleotide-binding</keyword>
<dbReference type="PANTHER" id="PTHR42780:SF1">
    <property type="entry name" value="ISOLEUCINE--TRNA LIGASE, CYTOPLASMIC"/>
    <property type="match status" value="1"/>
</dbReference>
<feature type="domain" description="Aminoacyl-tRNA synthetase class Ia" evidence="12">
    <location>
        <begin position="84"/>
        <end position="341"/>
    </location>
</feature>
<dbReference type="InterPro" id="IPR002301">
    <property type="entry name" value="Ile-tRNA-ligase"/>
</dbReference>
<dbReference type="InterPro" id="IPR014729">
    <property type="entry name" value="Rossmann-like_a/b/a_fold"/>
</dbReference>
<keyword evidence="7 10" id="KW-0030">Aminoacyl-tRNA synthetase</keyword>
<evidence type="ECO:0000256" key="2">
    <source>
        <dbReference type="ARBA" id="ARBA00013165"/>
    </source>
</evidence>
<dbReference type="PROSITE" id="PS00178">
    <property type="entry name" value="AA_TRNA_LIGASE_I"/>
    <property type="match status" value="1"/>
</dbReference>
<keyword evidence="6 10" id="KW-0648">Protein biosynthesis</keyword>
<dbReference type="EC" id="6.1.1.5" evidence="2"/>
<dbReference type="GO" id="GO:0005524">
    <property type="term" value="F:ATP binding"/>
    <property type="evidence" value="ECO:0007669"/>
    <property type="project" value="UniProtKB-KW"/>
</dbReference>
<evidence type="ECO:0000256" key="11">
    <source>
        <dbReference type="SAM" id="MobiDB-lite"/>
    </source>
</evidence>
<evidence type="ECO:0000256" key="3">
    <source>
        <dbReference type="ARBA" id="ARBA00022598"/>
    </source>
</evidence>
<evidence type="ECO:0000256" key="4">
    <source>
        <dbReference type="ARBA" id="ARBA00022741"/>
    </source>
</evidence>
<feature type="region of interest" description="Disordered" evidence="11">
    <location>
        <begin position="1"/>
        <end position="31"/>
    </location>
</feature>
<evidence type="ECO:0000256" key="9">
    <source>
        <dbReference type="ARBA" id="ARBA00048359"/>
    </source>
</evidence>
<dbReference type="InterPro" id="IPR009008">
    <property type="entry name" value="Val/Leu/Ile-tRNA-synth_edit"/>
</dbReference>
<organism evidence="13 14">
    <name type="scientific">Hypsibius exemplaris</name>
    <name type="common">Freshwater tardigrade</name>
    <dbReference type="NCBI Taxonomy" id="2072580"/>
    <lineage>
        <taxon>Eukaryota</taxon>
        <taxon>Metazoa</taxon>
        <taxon>Ecdysozoa</taxon>
        <taxon>Tardigrada</taxon>
        <taxon>Eutardigrada</taxon>
        <taxon>Parachela</taxon>
        <taxon>Hypsibioidea</taxon>
        <taxon>Hypsibiidae</taxon>
        <taxon>Hypsibius</taxon>
    </lineage>
</organism>
<dbReference type="AlphaFoldDB" id="A0A9X6NM31"/>